<dbReference type="InterPro" id="IPR009057">
    <property type="entry name" value="Homeodomain-like_sf"/>
</dbReference>
<feature type="DNA-binding region" description="H-T-H motif" evidence="2">
    <location>
        <begin position="30"/>
        <end position="49"/>
    </location>
</feature>
<keyword evidence="1 2" id="KW-0238">DNA-binding</keyword>
<dbReference type="Gene3D" id="1.10.357.10">
    <property type="entry name" value="Tetracycline Repressor, domain 2"/>
    <property type="match status" value="1"/>
</dbReference>
<dbReference type="InterPro" id="IPR001647">
    <property type="entry name" value="HTH_TetR"/>
</dbReference>
<dbReference type="PANTHER" id="PTHR43479">
    <property type="entry name" value="ACREF/ENVCD OPERON REPRESSOR-RELATED"/>
    <property type="match status" value="1"/>
</dbReference>
<sequence length="196" mass="22985">MAQILKEEIEKKIFQAAIDEFYLKNYQSATLRNIAWKAGIPVGLIYTYYKNKAALFDAVVGPSYRSFQKMLSTTKSPDNQPGFDQFFQAELPFIFNLLKNNRKPFIILVDKSNGTVYENAREELIQLTQIHIQAQLQNNLIHSEKKMDDLFYHILANNFMEGLFEIARHYKDEEWAAHIMHLFTQQYFYGVNSLVK</sequence>
<evidence type="ECO:0000259" key="3">
    <source>
        <dbReference type="PROSITE" id="PS50977"/>
    </source>
</evidence>
<dbReference type="GO" id="GO:0003677">
    <property type="term" value="F:DNA binding"/>
    <property type="evidence" value="ECO:0007669"/>
    <property type="project" value="UniProtKB-UniRule"/>
</dbReference>
<dbReference type="EMBL" id="CTRP01000014">
    <property type="protein sequence ID" value="CQR73578.1"/>
    <property type="molecule type" value="Genomic_DNA"/>
</dbReference>
<organism evidence="4 5">
    <name type="scientific">Sporomusa ovata</name>
    <dbReference type="NCBI Taxonomy" id="2378"/>
    <lineage>
        <taxon>Bacteria</taxon>
        <taxon>Bacillati</taxon>
        <taxon>Bacillota</taxon>
        <taxon>Negativicutes</taxon>
        <taxon>Selenomonadales</taxon>
        <taxon>Sporomusaceae</taxon>
        <taxon>Sporomusa</taxon>
    </lineage>
</organism>
<evidence type="ECO:0000313" key="5">
    <source>
        <dbReference type="Proteomes" id="UP000049855"/>
    </source>
</evidence>
<proteinExistence type="predicted"/>
<evidence type="ECO:0000256" key="1">
    <source>
        <dbReference type="ARBA" id="ARBA00023125"/>
    </source>
</evidence>
<gene>
    <name evidence="4" type="ORF">SpAn4DRAFT_0040</name>
</gene>
<keyword evidence="5" id="KW-1185">Reference proteome</keyword>
<dbReference type="Pfam" id="PF00440">
    <property type="entry name" value="TetR_N"/>
    <property type="match status" value="1"/>
</dbReference>
<dbReference type="InterPro" id="IPR050624">
    <property type="entry name" value="HTH-type_Tx_Regulator"/>
</dbReference>
<feature type="domain" description="HTH tetR-type" evidence="3">
    <location>
        <begin position="7"/>
        <end position="67"/>
    </location>
</feature>
<evidence type="ECO:0000256" key="2">
    <source>
        <dbReference type="PROSITE-ProRule" id="PRU00335"/>
    </source>
</evidence>
<reference evidence="5" key="1">
    <citation type="submission" date="2015-03" db="EMBL/GenBank/DDBJ databases">
        <authorList>
            <person name="Nijsse Bart"/>
        </authorList>
    </citation>
    <scope>NUCLEOTIDE SEQUENCE [LARGE SCALE GENOMIC DNA]</scope>
</reference>
<dbReference type="RefSeq" id="WP_021170853.1">
    <property type="nucleotide sequence ID" value="NZ_CTRP01000014.1"/>
</dbReference>
<evidence type="ECO:0000313" key="4">
    <source>
        <dbReference type="EMBL" id="CQR73578.1"/>
    </source>
</evidence>
<dbReference type="Proteomes" id="UP000049855">
    <property type="component" value="Unassembled WGS sequence"/>
</dbReference>
<dbReference type="PROSITE" id="PS50977">
    <property type="entry name" value="HTH_TETR_2"/>
    <property type="match status" value="1"/>
</dbReference>
<dbReference type="AlphaFoldDB" id="A0A0U1L1M0"/>
<dbReference type="PANTHER" id="PTHR43479:SF11">
    <property type="entry name" value="ACREF_ENVCD OPERON REPRESSOR-RELATED"/>
    <property type="match status" value="1"/>
</dbReference>
<dbReference type="SUPFAM" id="SSF46689">
    <property type="entry name" value="Homeodomain-like"/>
    <property type="match status" value="1"/>
</dbReference>
<accession>A0A0U1L1M0</accession>
<protein>
    <submittedName>
        <fullName evidence="4">Transcriptional regulator, TetR family</fullName>
    </submittedName>
</protein>
<name>A0A0U1L1M0_9FIRM</name>